<proteinExistence type="predicted"/>
<name>A0A4V3D5V2_9BACI</name>
<dbReference type="PANTHER" id="PTHR38440:SF1">
    <property type="entry name" value="UPF0398 PROTEIN SPR0331"/>
    <property type="match status" value="1"/>
</dbReference>
<dbReference type="Proteomes" id="UP000295632">
    <property type="component" value="Unassembled WGS sequence"/>
</dbReference>
<organism evidence="1 2">
    <name type="scientific">Aureibacillus halotolerans</name>
    <dbReference type="NCBI Taxonomy" id="1508390"/>
    <lineage>
        <taxon>Bacteria</taxon>
        <taxon>Bacillati</taxon>
        <taxon>Bacillota</taxon>
        <taxon>Bacilli</taxon>
        <taxon>Bacillales</taxon>
        <taxon>Bacillaceae</taxon>
        <taxon>Aureibacillus</taxon>
    </lineage>
</organism>
<dbReference type="RefSeq" id="WP_133579355.1">
    <property type="nucleotide sequence ID" value="NZ_SNYJ01000003.1"/>
</dbReference>
<dbReference type="InterPro" id="IPR010697">
    <property type="entry name" value="YspA"/>
</dbReference>
<dbReference type="AlphaFoldDB" id="A0A4V3D5V2"/>
<dbReference type="SUPFAM" id="SSF102405">
    <property type="entry name" value="MCP/YpsA-like"/>
    <property type="match status" value="1"/>
</dbReference>
<dbReference type="Pfam" id="PF06908">
    <property type="entry name" value="YpsA"/>
    <property type="match status" value="1"/>
</dbReference>
<protein>
    <submittedName>
        <fullName evidence="1">Putative phage-like protein YoqJ</fullName>
    </submittedName>
</protein>
<dbReference type="PANTHER" id="PTHR38440">
    <property type="entry name" value="UPF0398 PROTEIN YPSA"/>
    <property type="match status" value="1"/>
</dbReference>
<keyword evidence="2" id="KW-1185">Reference proteome</keyword>
<dbReference type="NCBIfam" id="NF010181">
    <property type="entry name" value="PRK13660.1"/>
    <property type="match status" value="1"/>
</dbReference>
<evidence type="ECO:0000313" key="1">
    <source>
        <dbReference type="EMBL" id="TDQ41477.1"/>
    </source>
</evidence>
<gene>
    <name evidence="1" type="ORF">EV213_10355</name>
</gene>
<dbReference type="OrthoDB" id="2301957at2"/>
<sequence>MLKSVAVGGYKPFELGIFQPSHQGIPVIKETLRQKMIGMIEQGTEWFVSSGQSGVELWGLEVAEDLKKTAYPSLQTALLPPFIGWEEKWNEVEQEAFRKLFHEVDFCRYITDRPYESPAQLRVKNQFIVQHTSGMLLLYDEDHEGTPKYMLHAAKQQEQYPVVWVSPEDVAETERVLAEMAFDEWKVDEKN</sequence>
<reference evidence="1 2" key="1">
    <citation type="submission" date="2019-03" db="EMBL/GenBank/DDBJ databases">
        <title>Genomic Encyclopedia of Type Strains, Phase IV (KMG-IV): sequencing the most valuable type-strain genomes for metagenomic binning, comparative biology and taxonomic classification.</title>
        <authorList>
            <person name="Goeker M."/>
        </authorList>
    </citation>
    <scope>NUCLEOTIDE SEQUENCE [LARGE SCALE GENOMIC DNA]</scope>
    <source>
        <strain evidence="1 2">DSM 28697</strain>
    </source>
</reference>
<dbReference type="Gene3D" id="3.40.50.450">
    <property type="match status" value="1"/>
</dbReference>
<accession>A0A4V3D5V2</accession>
<evidence type="ECO:0000313" key="2">
    <source>
        <dbReference type="Proteomes" id="UP000295632"/>
    </source>
</evidence>
<comment type="caution">
    <text evidence="1">The sequence shown here is derived from an EMBL/GenBank/DDBJ whole genome shotgun (WGS) entry which is preliminary data.</text>
</comment>
<dbReference type="PIRSF" id="PIRSF021290">
    <property type="entry name" value="DUF1273"/>
    <property type="match status" value="1"/>
</dbReference>
<dbReference type="EMBL" id="SNYJ01000003">
    <property type="protein sequence ID" value="TDQ41477.1"/>
    <property type="molecule type" value="Genomic_DNA"/>
</dbReference>